<dbReference type="OrthoDB" id="4266042at2"/>
<gene>
    <name evidence="1" type="ORF">EV138_2787</name>
</gene>
<dbReference type="EMBL" id="SOCE01000001">
    <property type="protein sequence ID" value="TDU89226.1"/>
    <property type="molecule type" value="Genomic_DNA"/>
</dbReference>
<accession>A0A4R7TCN7</accession>
<name>A0A4R7TCN7_9ACTN</name>
<dbReference type="AlphaFoldDB" id="A0A4R7TCN7"/>
<protein>
    <submittedName>
        <fullName evidence="1">Uncharacterized protein</fullName>
    </submittedName>
</protein>
<evidence type="ECO:0000313" key="2">
    <source>
        <dbReference type="Proteomes" id="UP000295151"/>
    </source>
</evidence>
<dbReference type="Proteomes" id="UP000295151">
    <property type="component" value="Unassembled WGS sequence"/>
</dbReference>
<evidence type="ECO:0000313" key="1">
    <source>
        <dbReference type="EMBL" id="TDU89226.1"/>
    </source>
</evidence>
<reference evidence="1 2" key="1">
    <citation type="submission" date="2019-03" db="EMBL/GenBank/DDBJ databases">
        <title>Genomic Encyclopedia of Type Strains, Phase III (KMG-III): the genomes of soil and plant-associated and newly described type strains.</title>
        <authorList>
            <person name="Whitman W."/>
        </authorList>
    </citation>
    <scope>NUCLEOTIDE SEQUENCE [LARGE SCALE GENOMIC DNA]</scope>
    <source>
        <strain evidence="1 2">VKM Ac-2575</strain>
    </source>
</reference>
<organism evidence="1 2">
    <name type="scientific">Kribbella voronezhensis</name>
    <dbReference type="NCBI Taxonomy" id="2512212"/>
    <lineage>
        <taxon>Bacteria</taxon>
        <taxon>Bacillati</taxon>
        <taxon>Actinomycetota</taxon>
        <taxon>Actinomycetes</taxon>
        <taxon>Propionibacteriales</taxon>
        <taxon>Kribbellaceae</taxon>
        <taxon>Kribbella</taxon>
    </lineage>
</organism>
<comment type="caution">
    <text evidence="1">The sequence shown here is derived from an EMBL/GenBank/DDBJ whole genome shotgun (WGS) entry which is preliminary data.</text>
</comment>
<keyword evidence="2" id="KW-1185">Reference proteome</keyword>
<proteinExistence type="predicted"/>
<sequence length="80" mass="9146">MQLDPEDEHAGAVIHHRTQVVHLAKQFFKHCWRHATYVFSDIPASDSEITPQEGELLNLLVQRATDEQAGVRTAQRGWAR</sequence>